<dbReference type="Pfam" id="PF08372">
    <property type="entry name" value="PRT_C"/>
    <property type="match status" value="1"/>
</dbReference>
<evidence type="ECO:0000256" key="1">
    <source>
        <dbReference type="ARBA" id="ARBA00004141"/>
    </source>
</evidence>
<dbReference type="CDD" id="cd08376">
    <property type="entry name" value="C2B_MCTP_PRT"/>
    <property type="match status" value="1"/>
</dbReference>
<feature type="domain" description="C2" evidence="11">
    <location>
        <begin position="522"/>
        <end position="637"/>
    </location>
</feature>
<reference evidence="12" key="1">
    <citation type="submission" date="2021-04" db="EMBL/GenBank/DDBJ databases">
        <authorList>
            <consortium name="Wellcome Sanger Institute Data Sharing"/>
        </authorList>
    </citation>
    <scope>NUCLEOTIDE SEQUENCE [LARGE SCALE GENOMIC DNA]</scope>
</reference>
<dbReference type="PANTHER" id="PTHR45911:SF9">
    <property type="entry name" value="MULTIPLE C2 AND TRANSMEMBRANE DOMAIN-CONTAINING PROTEIN 2"/>
    <property type="match status" value="1"/>
</dbReference>
<dbReference type="GO" id="GO:0030672">
    <property type="term" value="C:synaptic vesicle membrane"/>
    <property type="evidence" value="ECO:0007669"/>
    <property type="project" value="TreeGrafter"/>
</dbReference>
<evidence type="ECO:0000259" key="11">
    <source>
        <dbReference type="PROSITE" id="PS50004"/>
    </source>
</evidence>
<dbReference type="GO" id="GO:0046928">
    <property type="term" value="P:regulation of neurotransmitter secretion"/>
    <property type="evidence" value="ECO:0007669"/>
    <property type="project" value="TreeGrafter"/>
</dbReference>
<evidence type="ECO:0000256" key="3">
    <source>
        <dbReference type="ARBA" id="ARBA00022692"/>
    </source>
</evidence>
<dbReference type="FunFam" id="2.60.40.150:FF:000019">
    <property type="entry name" value="Multiple C2 and transmembrane domain-containing protein 2 isoform 1"/>
    <property type="match status" value="1"/>
</dbReference>
<dbReference type="Proteomes" id="UP000472265">
    <property type="component" value="Chromosome 8"/>
</dbReference>
<keyword evidence="7 10" id="KW-1133">Transmembrane helix</keyword>
<evidence type="ECO:0000313" key="12">
    <source>
        <dbReference type="Ensembl" id="ENSSAUP00010041857.1"/>
    </source>
</evidence>
<dbReference type="OrthoDB" id="5973539at2759"/>
<keyword evidence="13" id="KW-1185">Reference proteome</keyword>
<dbReference type="AlphaFoldDB" id="A0A671WV61"/>
<feature type="region of interest" description="Disordered" evidence="9">
    <location>
        <begin position="507"/>
        <end position="536"/>
    </location>
</feature>
<dbReference type="InterPro" id="IPR035892">
    <property type="entry name" value="C2_domain_sf"/>
</dbReference>
<evidence type="ECO:0000256" key="4">
    <source>
        <dbReference type="ARBA" id="ARBA00022723"/>
    </source>
</evidence>
<dbReference type="Gene3D" id="2.60.40.150">
    <property type="entry name" value="C2 domain"/>
    <property type="match status" value="3"/>
</dbReference>
<feature type="compositionally biased region" description="Low complexity" evidence="9">
    <location>
        <begin position="213"/>
        <end position="226"/>
    </location>
</feature>
<feature type="domain" description="C2" evidence="11">
    <location>
        <begin position="677"/>
        <end position="792"/>
    </location>
</feature>
<dbReference type="Ensembl" id="ENSSAUT00010044064.1">
    <property type="protein sequence ID" value="ENSSAUP00010041857.1"/>
    <property type="gene ID" value="ENSSAUG00010017611.1"/>
</dbReference>
<keyword evidence="4" id="KW-0479">Metal-binding</keyword>
<evidence type="ECO:0000256" key="7">
    <source>
        <dbReference type="ARBA" id="ARBA00022989"/>
    </source>
</evidence>
<evidence type="ECO:0000256" key="8">
    <source>
        <dbReference type="ARBA" id="ARBA00023136"/>
    </source>
</evidence>
<dbReference type="CDD" id="cd08377">
    <property type="entry name" value="C2C_MCTP_PRT"/>
    <property type="match status" value="1"/>
</dbReference>
<feature type="transmembrane region" description="Helical" evidence="10">
    <location>
        <begin position="876"/>
        <end position="904"/>
    </location>
</feature>
<reference evidence="12" key="3">
    <citation type="submission" date="2025-09" db="UniProtKB">
        <authorList>
            <consortium name="Ensembl"/>
        </authorList>
    </citation>
    <scope>IDENTIFICATION</scope>
</reference>
<feature type="compositionally biased region" description="Basic and acidic residues" evidence="9">
    <location>
        <begin position="234"/>
        <end position="248"/>
    </location>
</feature>
<feature type="compositionally biased region" description="Basic residues" evidence="9">
    <location>
        <begin position="507"/>
        <end position="516"/>
    </location>
</feature>
<feature type="region of interest" description="Disordered" evidence="9">
    <location>
        <begin position="178"/>
        <end position="308"/>
    </location>
</feature>
<dbReference type="GO" id="GO:0005509">
    <property type="term" value="F:calcium ion binding"/>
    <property type="evidence" value="ECO:0007669"/>
    <property type="project" value="TreeGrafter"/>
</dbReference>
<dbReference type="GeneTree" id="ENSGT00940000156291"/>
<reference evidence="12" key="2">
    <citation type="submission" date="2025-08" db="UniProtKB">
        <authorList>
            <consortium name="Ensembl"/>
        </authorList>
    </citation>
    <scope>IDENTIFICATION</scope>
</reference>
<proteinExistence type="inferred from homology"/>
<accession>A0A671WV61</accession>
<dbReference type="SUPFAM" id="SSF49562">
    <property type="entry name" value="C2 domain (Calcium/lipid-binding domain, CaLB)"/>
    <property type="match status" value="3"/>
</dbReference>
<organism evidence="12 13">
    <name type="scientific">Sparus aurata</name>
    <name type="common">Gilthead sea bream</name>
    <dbReference type="NCBI Taxonomy" id="8175"/>
    <lineage>
        <taxon>Eukaryota</taxon>
        <taxon>Metazoa</taxon>
        <taxon>Chordata</taxon>
        <taxon>Craniata</taxon>
        <taxon>Vertebrata</taxon>
        <taxon>Euteleostomi</taxon>
        <taxon>Actinopterygii</taxon>
        <taxon>Neopterygii</taxon>
        <taxon>Teleostei</taxon>
        <taxon>Neoteleostei</taxon>
        <taxon>Acanthomorphata</taxon>
        <taxon>Eupercaria</taxon>
        <taxon>Spariformes</taxon>
        <taxon>Sparidae</taxon>
        <taxon>Sparus</taxon>
    </lineage>
</organism>
<keyword evidence="3 10" id="KW-0812">Transmembrane</keyword>
<feature type="transmembrane region" description="Helical" evidence="10">
    <location>
        <begin position="977"/>
        <end position="998"/>
    </location>
</feature>
<evidence type="ECO:0000256" key="9">
    <source>
        <dbReference type="SAM" id="MobiDB-lite"/>
    </source>
</evidence>
<comment type="subcellular location">
    <subcellularLocation>
        <location evidence="1">Membrane</location>
        <topology evidence="1">Multi-pass membrane protein</topology>
    </subcellularLocation>
</comment>
<evidence type="ECO:0000256" key="10">
    <source>
        <dbReference type="SAM" id="Phobius"/>
    </source>
</evidence>
<gene>
    <name evidence="12" type="primary">mctp2a</name>
</gene>
<name>A0A671WV61_SPAAU</name>
<evidence type="ECO:0000313" key="13">
    <source>
        <dbReference type="Proteomes" id="UP000472265"/>
    </source>
</evidence>
<evidence type="ECO:0000256" key="5">
    <source>
        <dbReference type="ARBA" id="ARBA00022737"/>
    </source>
</evidence>
<dbReference type="FunFam" id="2.60.40.150:FF:000174">
    <property type="entry name" value="Multiple C2 domains, transmembrane 2a"/>
    <property type="match status" value="1"/>
</dbReference>
<evidence type="ECO:0000256" key="2">
    <source>
        <dbReference type="ARBA" id="ARBA00007923"/>
    </source>
</evidence>
<keyword evidence="5" id="KW-0677">Repeat</keyword>
<dbReference type="Pfam" id="PF00168">
    <property type="entry name" value="C2"/>
    <property type="match status" value="3"/>
</dbReference>
<comment type="similarity">
    <text evidence="2">Belongs to the MCTP family.</text>
</comment>
<keyword evidence="8 10" id="KW-0472">Membrane</keyword>
<dbReference type="PROSITE" id="PS50004">
    <property type="entry name" value="C2"/>
    <property type="match status" value="3"/>
</dbReference>
<dbReference type="OMA" id="KTTNPMW"/>
<sequence>MLEDEVKVSLRMEVKKKNFLENLRLKTKLPNLRKPRNKPLSKQGRRLAHRRSISVPDLRFVPGEAHSSGHGLVSAASDAVFFNMSSGHSDTDSVASSSINDGAYFTDKMTDSASVTGLRVPTDYTPAALNRMNAPAEMLYERTGNVINSGLEDKVPLEGLYAQVDKKAKANIPKFTFDPIPAPRSVTTSSPRPDLVDGESLHGEDSPADRVRSSAVSAALLRASSLGEQMYPNTEKRPTSFEQRKAASDKGTPPRTKKAPANRTPLIIDTLGTPLESADRTSLDSACGSPSEEQVNMPWTTDSEELDREPTSPLMMRQFTTDDALLQEAQCEETLEDIGEMCSEQADFFDESVIDPLDNSLIAAGPDSQLPAPVQRYLLNINLKKGRNLVIRDKRSGTSDPYVKFKLEGKQLYKSKVVYKNLNPRWNESFSHPLRDREHTVEVRVYDKNRTSDDFMGSSTISLKNLELYKTYEMELRLDDPKSKEDDMGVILVDVCMMFRDATIKRSPRWPQKKNKQNQATPAQRPAETHKNQPKNQMWSRVVGITLVEGQDLPQYGHGDIYVRLRLGDQKYKSKNLCIQANPQWREQFDFNQFEDNQEPLQVEVCSKRGRKGEESWGMFEVDLSRLQVNERQLYNHVLDPGKGRLVFLVTLRPCWGVSISDIETATLEKPVERDAVKEKFGLKNSYKCGDEVGFLQVKVIRANDLPATDLNGKSNSFCVVELSNSKLQTHTIYRSLNPDWGKAFTFPVKDIHEVLELTVFDENGDKAPVFLGKVAIPLLTVQNGQQICLFLKKEDLGSVSKGTITLELEVIYNKVRAGIRTFQPEETKLMEENLKFSKKVLARNIYRVRKISTAVLYTLQYIKSCFQWESTQRSLIAFLIFLVTVWNWDLFMLPLFLLLLIGWQYFQLSAGKASSNQDLVNMSMGDDEEEDEKESGKKGLMDKIHMVQEVVLAVQNALEEIANIGERIKNIFNWSVPFMSCMACLVLFVATALLYLIPLRFIVLIWGVNKFTKKLRNPYTIDNNEILNFLKRVPSDVQKVQYSALRAPTSQSQPRRKK</sequence>
<feature type="domain" description="C2" evidence="11">
    <location>
        <begin position="356"/>
        <end position="476"/>
    </location>
</feature>
<feature type="compositionally biased region" description="Polar residues" evidence="9">
    <location>
        <begin position="291"/>
        <end position="301"/>
    </location>
</feature>
<dbReference type="PANTHER" id="PTHR45911">
    <property type="entry name" value="C2 DOMAIN-CONTAINING PROTEIN"/>
    <property type="match status" value="1"/>
</dbReference>
<feature type="compositionally biased region" description="Basic and acidic residues" evidence="9">
    <location>
        <begin position="199"/>
        <end position="212"/>
    </location>
</feature>
<dbReference type="FunFam" id="2.60.40.150:FF:000363">
    <property type="entry name" value="Multiple C2 domains, transmembrane 2a"/>
    <property type="match status" value="1"/>
</dbReference>
<dbReference type="InParanoid" id="A0A671WV61"/>
<dbReference type="SMART" id="SM00239">
    <property type="entry name" value="C2"/>
    <property type="match status" value="3"/>
</dbReference>
<evidence type="ECO:0000256" key="6">
    <source>
        <dbReference type="ARBA" id="ARBA00022837"/>
    </source>
</evidence>
<dbReference type="InterPro" id="IPR000008">
    <property type="entry name" value="C2_dom"/>
</dbReference>
<protein>
    <submittedName>
        <fullName evidence="12">Multiple C2 domains, transmembrane 2a</fullName>
    </submittedName>
</protein>
<keyword evidence="6" id="KW-0106">Calcium</keyword>
<dbReference type="InterPro" id="IPR013583">
    <property type="entry name" value="MCTP_C"/>
</dbReference>